<protein>
    <submittedName>
        <fullName evidence="1">Uncharacterized protein</fullName>
    </submittedName>
</protein>
<sequence>MRGELSASGRTAAPTAAAVAVHIPNALFRRRCESGEYVGERDQDFSHFSSRKMSNVNPSQESEHFVTEALPTLRNSLAITPPPPPPPPPLMTCWAGMRGAVDVFN</sequence>
<keyword evidence="2" id="KW-1185">Reference proteome</keyword>
<name>A0ABR1D4M0_NECAM</name>
<organism evidence="1 2">
    <name type="scientific">Necator americanus</name>
    <name type="common">Human hookworm</name>
    <dbReference type="NCBI Taxonomy" id="51031"/>
    <lineage>
        <taxon>Eukaryota</taxon>
        <taxon>Metazoa</taxon>
        <taxon>Ecdysozoa</taxon>
        <taxon>Nematoda</taxon>
        <taxon>Chromadorea</taxon>
        <taxon>Rhabditida</taxon>
        <taxon>Rhabditina</taxon>
        <taxon>Rhabditomorpha</taxon>
        <taxon>Strongyloidea</taxon>
        <taxon>Ancylostomatidae</taxon>
        <taxon>Bunostominae</taxon>
        <taxon>Necator</taxon>
    </lineage>
</organism>
<evidence type="ECO:0000313" key="2">
    <source>
        <dbReference type="Proteomes" id="UP001303046"/>
    </source>
</evidence>
<gene>
    <name evidence="1" type="primary">Necator_chrIII.g12680</name>
    <name evidence="1" type="ORF">RB195_011913</name>
</gene>
<comment type="caution">
    <text evidence="1">The sequence shown here is derived from an EMBL/GenBank/DDBJ whole genome shotgun (WGS) entry which is preliminary data.</text>
</comment>
<dbReference type="EMBL" id="JAVFWL010000003">
    <property type="protein sequence ID" value="KAK6745477.1"/>
    <property type="molecule type" value="Genomic_DNA"/>
</dbReference>
<accession>A0ABR1D4M0</accession>
<dbReference type="Proteomes" id="UP001303046">
    <property type="component" value="Unassembled WGS sequence"/>
</dbReference>
<reference evidence="1 2" key="1">
    <citation type="submission" date="2023-08" db="EMBL/GenBank/DDBJ databases">
        <title>A Necator americanus chromosomal reference genome.</title>
        <authorList>
            <person name="Ilik V."/>
            <person name="Petrzelkova K.J."/>
            <person name="Pardy F."/>
            <person name="Fuh T."/>
            <person name="Niatou-Singa F.S."/>
            <person name="Gouil Q."/>
            <person name="Baker L."/>
            <person name="Ritchie M.E."/>
            <person name="Jex A.R."/>
            <person name="Gazzola D."/>
            <person name="Li H."/>
            <person name="Toshio Fujiwara R."/>
            <person name="Zhan B."/>
            <person name="Aroian R.V."/>
            <person name="Pafco B."/>
            <person name="Schwarz E.M."/>
        </authorList>
    </citation>
    <scope>NUCLEOTIDE SEQUENCE [LARGE SCALE GENOMIC DNA]</scope>
    <source>
        <strain evidence="1 2">Aroian</strain>
        <tissue evidence="1">Whole animal</tissue>
    </source>
</reference>
<proteinExistence type="predicted"/>
<evidence type="ECO:0000313" key="1">
    <source>
        <dbReference type="EMBL" id="KAK6745477.1"/>
    </source>
</evidence>